<reference evidence="2" key="2">
    <citation type="submission" date="2015-01" db="EMBL/GenBank/DDBJ databases">
        <title>Evolutionary Origins and Diversification of the Mycorrhizal Mutualists.</title>
        <authorList>
            <consortium name="DOE Joint Genome Institute"/>
            <consortium name="Mycorrhizal Genomics Consortium"/>
            <person name="Kohler A."/>
            <person name="Kuo A."/>
            <person name="Nagy L.G."/>
            <person name="Floudas D."/>
            <person name="Copeland A."/>
            <person name="Barry K.W."/>
            <person name="Cichocki N."/>
            <person name="Veneault-Fourrey C."/>
            <person name="LaButti K."/>
            <person name="Lindquist E.A."/>
            <person name="Lipzen A."/>
            <person name="Lundell T."/>
            <person name="Morin E."/>
            <person name="Murat C."/>
            <person name="Riley R."/>
            <person name="Ohm R."/>
            <person name="Sun H."/>
            <person name="Tunlid A."/>
            <person name="Henrissat B."/>
            <person name="Grigoriev I.V."/>
            <person name="Hibbett D.S."/>
            <person name="Martin F."/>
        </authorList>
    </citation>
    <scope>NUCLEOTIDE SEQUENCE [LARGE SCALE GENOMIC DNA]</scope>
    <source>
        <strain evidence="2">441</strain>
    </source>
</reference>
<dbReference type="HOGENOM" id="CLU_2639030_0_0_1"/>
<reference evidence="1 2" key="1">
    <citation type="submission" date="2014-04" db="EMBL/GenBank/DDBJ databases">
        <authorList>
            <consortium name="DOE Joint Genome Institute"/>
            <person name="Kuo A."/>
            <person name="Kohler A."/>
            <person name="Costa M.D."/>
            <person name="Nagy L.G."/>
            <person name="Floudas D."/>
            <person name="Copeland A."/>
            <person name="Barry K.W."/>
            <person name="Cichocki N."/>
            <person name="Veneault-Fourrey C."/>
            <person name="LaButti K."/>
            <person name="Lindquist E.A."/>
            <person name="Lipzen A."/>
            <person name="Lundell T."/>
            <person name="Morin E."/>
            <person name="Murat C."/>
            <person name="Sun H."/>
            <person name="Tunlid A."/>
            <person name="Henrissat B."/>
            <person name="Grigoriev I.V."/>
            <person name="Hibbett D.S."/>
            <person name="Martin F."/>
            <person name="Nordberg H.P."/>
            <person name="Cantor M.N."/>
            <person name="Hua S.X."/>
        </authorList>
    </citation>
    <scope>NUCLEOTIDE SEQUENCE [LARGE SCALE GENOMIC DNA]</scope>
    <source>
        <strain evidence="1 2">441</strain>
    </source>
</reference>
<protein>
    <submittedName>
        <fullName evidence="1">Unplaced genomic scaffold scaffold_67, whole genome shotgun sequence</fullName>
    </submittedName>
</protein>
<name>A0A0C9ZG78_9AGAM</name>
<keyword evidence="2" id="KW-1185">Reference proteome</keyword>
<dbReference type="Proteomes" id="UP000054018">
    <property type="component" value="Unassembled WGS sequence"/>
</dbReference>
<dbReference type="EMBL" id="KN833751">
    <property type="protein sequence ID" value="KIK21457.1"/>
    <property type="molecule type" value="Genomic_DNA"/>
</dbReference>
<evidence type="ECO:0000313" key="1">
    <source>
        <dbReference type="EMBL" id="KIK21457.1"/>
    </source>
</evidence>
<organism evidence="1 2">
    <name type="scientific">Pisolithus microcarpus 441</name>
    <dbReference type="NCBI Taxonomy" id="765257"/>
    <lineage>
        <taxon>Eukaryota</taxon>
        <taxon>Fungi</taxon>
        <taxon>Dikarya</taxon>
        <taxon>Basidiomycota</taxon>
        <taxon>Agaricomycotina</taxon>
        <taxon>Agaricomycetes</taxon>
        <taxon>Agaricomycetidae</taxon>
        <taxon>Boletales</taxon>
        <taxon>Sclerodermatineae</taxon>
        <taxon>Pisolithaceae</taxon>
        <taxon>Pisolithus</taxon>
    </lineage>
</organism>
<gene>
    <name evidence="1" type="ORF">PISMIDRAFT_681140</name>
</gene>
<accession>A0A0C9ZG78</accession>
<evidence type="ECO:0000313" key="2">
    <source>
        <dbReference type="Proteomes" id="UP000054018"/>
    </source>
</evidence>
<sequence length="77" mass="8613">MTCRLTSGDVSSKNFLETRAQQSQLQLDLYDVVQYTATGVRVNPDNALRTFKLHTAMLSNDAADPPHKHSYSIARNC</sequence>
<proteinExistence type="predicted"/>
<dbReference type="AlphaFoldDB" id="A0A0C9ZG78"/>